<dbReference type="SMART" id="SM00257">
    <property type="entry name" value="LysM"/>
    <property type="match status" value="2"/>
</dbReference>
<dbReference type="GO" id="GO:0008061">
    <property type="term" value="F:chitin binding"/>
    <property type="evidence" value="ECO:0007669"/>
    <property type="project" value="UniProtKB-KW"/>
</dbReference>
<accession>A0A8E2APM3</accession>
<evidence type="ECO:0000256" key="2">
    <source>
        <dbReference type="ARBA" id="ARBA00023026"/>
    </source>
</evidence>
<dbReference type="InterPro" id="IPR018392">
    <property type="entry name" value="LysM"/>
</dbReference>
<dbReference type="EMBL" id="KV722570">
    <property type="protein sequence ID" value="OCH85664.1"/>
    <property type="molecule type" value="Genomic_DNA"/>
</dbReference>
<feature type="chain" id="PRO_5034482228" description="LysM domain-containing protein" evidence="4">
    <location>
        <begin position="23"/>
        <end position="198"/>
    </location>
</feature>
<keyword evidence="4" id="KW-0732">Signal</keyword>
<gene>
    <name evidence="6" type="ORF">OBBRIDRAFT_762658</name>
</gene>
<proteinExistence type="predicted"/>
<evidence type="ECO:0000256" key="4">
    <source>
        <dbReference type="SAM" id="SignalP"/>
    </source>
</evidence>
<keyword evidence="2" id="KW-0843">Virulence</keyword>
<dbReference type="Proteomes" id="UP000250043">
    <property type="component" value="Unassembled WGS sequence"/>
</dbReference>
<dbReference type="PANTHER" id="PTHR34997">
    <property type="entry name" value="AM15"/>
    <property type="match status" value="1"/>
</dbReference>
<feature type="domain" description="LysM" evidence="5">
    <location>
        <begin position="82"/>
        <end position="128"/>
    </location>
</feature>
<dbReference type="InterPro" id="IPR052210">
    <property type="entry name" value="LysM1-like"/>
</dbReference>
<feature type="compositionally biased region" description="Low complexity" evidence="3">
    <location>
        <begin position="154"/>
        <end position="184"/>
    </location>
</feature>
<dbReference type="PROSITE" id="PS51782">
    <property type="entry name" value="LYSM"/>
    <property type="match status" value="2"/>
</dbReference>
<dbReference type="InterPro" id="IPR036779">
    <property type="entry name" value="LysM_dom_sf"/>
</dbReference>
<protein>
    <recommendedName>
        <fullName evidence="5">LysM domain-containing protein</fullName>
    </recommendedName>
</protein>
<dbReference type="Pfam" id="PF01476">
    <property type="entry name" value="LysM"/>
    <property type="match status" value="2"/>
</dbReference>
<dbReference type="AlphaFoldDB" id="A0A8E2APM3"/>
<evidence type="ECO:0000256" key="1">
    <source>
        <dbReference type="ARBA" id="ARBA00022669"/>
    </source>
</evidence>
<evidence type="ECO:0000313" key="7">
    <source>
        <dbReference type="Proteomes" id="UP000250043"/>
    </source>
</evidence>
<dbReference type="OrthoDB" id="5985073at2759"/>
<sequence>MFARSAVVAFVALPLLAQISFAKTCARTYTVQDGDICDGISAAHNVSTYQLAVANPSIDSACNNLQSGQSLCLGYEGEDCSTTHVVKLGDTCDDIAQTYGFNATVLNNLNPQLDAQCDNLYVGEVVCVSNTASVPAPPAGSSLPAATIPATAIPANPSVTPTAVPTSVAPAPTSAAPAPSSSASGDDDDDDLPFCDEL</sequence>
<evidence type="ECO:0000313" key="6">
    <source>
        <dbReference type="EMBL" id="OCH85664.1"/>
    </source>
</evidence>
<reference evidence="6 7" key="1">
    <citation type="submission" date="2016-07" db="EMBL/GenBank/DDBJ databases">
        <title>Draft genome of the white-rot fungus Obba rivulosa 3A-2.</title>
        <authorList>
            <consortium name="DOE Joint Genome Institute"/>
            <person name="Miettinen O."/>
            <person name="Riley R."/>
            <person name="Acob R."/>
            <person name="Barry K."/>
            <person name="Cullen D."/>
            <person name="De Vries R."/>
            <person name="Hainaut M."/>
            <person name="Hatakka A."/>
            <person name="Henrissat B."/>
            <person name="Hilden K."/>
            <person name="Kuo R."/>
            <person name="Labutti K."/>
            <person name="Lipzen A."/>
            <person name="Makela M.R."/>
            <person name="Sandor L."/>
            <person name="Spatafora J.W."/>
            <person name="Grigoriev I.V."/>
            <person name="Hibbett D.S."/>
        </authorList>
    </citation>
    <scope>NUCLEOTIDE SEQUENCE [LARGE SCALE GENOMIC DNA]</scope>
    <source>
        <strain evidence="6 7">3A-2</strain>
    </source>
</reference>
<organism evidence="6 7">
    <name type="scientific">Obba rivulosa</name>
    <dbReference type="NCBI Taxonomy" id="1052685"/>
    <lineage>
        <taxon>Eukaryota</taxon>
        <taxon>Fungi</taxon>
        <taxon>Dikarya</taxon>
        <taxon>Basidiomycota</taxon>
        <taxon>Agaricomycotina</taxon>
        <taxon>Agaricomycetes</taxon>
        <taxon>Polyporales</taxon>
        <taxon>Gelatoporiaceae</taxon>
        <taxon>Obba</taxon>
    </lineage>
</organism>
<feature type="region of interest" description="Disordered" evidence="3">
    <location>
        <begin position="154"/>
        <end position="198"/>
    </location>
</feature>
<evidence type="ECO:0000256" key="3">
    <source>
        <dbReference type="SAM" id="MobiDB-lite"/>
    </source>
</evidence>
<dbReference type="CDD" id="cd00118">
    <property type="entry name" value="LysM"/>
    <property type="match status" value="2"/>
</dbReference>
<feature type="domain" description="LysM" evidence="5">
    <location>
        <begin position="27"/>
        <end position="73"/>
    </location>
</feature>
<keyword evidence="7" id="KW-1185">Reference proteome</keyword>
<feature type="signal peptide" evidence="4">
    <location>
        <begin position="1"/>
        <end position="22"/>
    </location>
</feature>
<dbReference type="Gene3D" id="3.10.350.10">
    <property type="entry name" value="LysM domain"/>
    <property type="match status" value="2"/>
</dbReference>
<name>A0A8E2APM3_9APHY</name>
<evidence type="ECO:0000259" key="5">
    <source>
        <dbReference type="PROSITE" id="PS51782"/>
    </source>
</evidence>
<keyword evidence="1" id="KW-0147">Chitin-binding</keyword>
<dbReference type="SUPFAM" id="SSF54106">
    <property type="entry name" value="LysM domain"/>
    <property type="match status" value="2"/>
</dbReference>
<dbReference type="PANTHER" id="PTHR34997:SF1">
    <property type="entry name" value="PEPTIDOGLYCAN-BINDING LYSIN DOMAIN"/>
    <property type="match status" value="1"/>
</dbReference>
<feature type="compositionally biased region" description="Acidic residues" evidence="3">
    <location>
        <begin position="185"/>
        <end position="198"/>
    </location>
</feature>